<accession>A0A6P1PWN9</accession>
<dbReference type="AlphaFoldDB" id="A0A6P1PWN9"/>
<name>A0A6P1PWN9_9GAMM</name>
<keyword evidence="2" id="KW-1185">Reference proteome</keyword>
<gene>
    <name evidence="1" type="ORF">C7M51_00690</name>
</gene>
<dbReference type="Pfam" id="PF11692">
    <property type="entry name" value="DUF3289"/>
    <property type="match status" value="1"/>
</dbReference>
<protein>
    <submittedName>
        <fullName evidence="1">Uncharacterized protein</fullName>
    </submittedName>
</protein>
<dbReference type="OrthoDB" id="6521487at2"/>
<dbReference type="Proteomes" id="UP000464053">
    <property type="component" value="Chromosome"/>
</dbReference>
<organism evidence="1 2">
    <name type="scientific">Mixta intestinalis</name>
    <dbReference type="NCBI Taxonomy" id="1615494"/>
    <lineage>
        <taxon>Bacteria</taxon>
        <taxon>Pseudomonadati</taxon>
        <taxon>Pseudomonadota</taxon>
        <taxon>Gammaproteobacteria</taxon>
        <taxon>Enterobacterales</taxon>
        <taxon>Erwiniaceae</taxon>
        <taxon>Mixta</taxon>
    </lineage>
</organism>
<evidence type="ECO:0000313" key="2">
    <source>
        <dbReference type="Proteomes" id="UP000464053"/>
    </source>
</evidence>
<dbReference type="KEGG" id="mint:C7M51_00690"/>
<proteinExistence type="predicted"/>
<evidence type="ECO:0000313" key="1">
    <source>
        <dbReference type="EMBL" id="QHM70417.1"/>
    </source>
</evidence>
<sequence length="56" mass="6621">MAALQFPCTIFKTQKWMDDYSASDMRCGDLKDHILNDKTEKKYITTNKRIVKNHIN</sequence>
<dbReference type="EMBL" id="CP028271">
    <property type="protein sequence ID" value="QHM70417.1"/>
    <property type="molecule type" value="Genomic_DNA"/>
</dbReference>
<dbReference type="InterPro" id="IPR017483">
    <property type="entry name" value="CHP03034"/>
</dbReference>
<reference evidence="1 2" key="1">
    <citation type="submission" date="2018-03" db="EMBL/GenBank/DDBJ databases">
        <title>Pantoea intestinalis SRCM103226 isolated form the mealworm.</title>
        <authorList>
            <person name="Jeong D.-Y."/>
            <person name="Kim J.W."/>
        </authorList>
    </citation>
    <scope>NUCLEOTIDE SEQUENCE [LARGE SCALE GENOMIC DNA]</scope>
    <source>
        <strain evidence="1 2">SRCM103226</strain>
    </source>
</reference>
<dbReference type="RefSeq" id="WP_160620519.1">
    <property type="nucleotide sequence ID" value="NZ_CP028271.1"/>
</dbReference>